<dbReference type="AlphaFoldDB" id="A0A4Q5HWP6"/>
<dbReference type="Proteomes" id="UP000294834">
    <property type="component" value="Unassembled WGS sequence"/>
</dbReference>
<evidence type="ECO:0000313" key="3">
    <source>
        <dbReference type="EMBL" id="TDB04023.1"/>
    </source>
</evidence>
<evidence type="ECO:0000313" key="2">
    <source>
        <dbReference type="EMBL" id="KAA5406403.1"/>
    </source>
</evidence>
<accession>A0A4Q5HWP6</accession>
<proteinExistence type="predicted"/>
<dbReference type="EMBL" id="VOIF01000017">
    <property type="protein sequence ID" value="TWV69639.1"/>
    <property type="molecule type" value="Genomic_DNA"/>
</dbReference>
<dbReference type="RefSeq" id="WP_038611741.1">
    <property type="nucleotide sequence ID" value="NZ_JAFBJC010000001.1"/>
</dbReference>
<evidence type="ECO:0000313" key="7">
    <source>
        <dbReference type="Proteomes" id="UP000441162"/>
    </source>
</evidence>
<gene>
    <name evidence="3" type="ORF">E1J06_23060</name>
    <name evidence="2" type="ORF">F2Y51_05975</name>
    <name evidence="1" type="ORF">F2Y58_05355</name>
    <name evidence="4" type="ORF">FSA04_14495</name>
</gene>
<dbReference type="EMBL" id="SLTX01000002">
    <property type="protein sequence ID" value="TDB04023.1"/>
    <property type="molecule type" value="Genomic_DNA"/>
</dbReference>
<dbReference type="Proteomes" id="UP000441162">
    <property type="component" value="Unassembled WGS sequence"/>
</dbReference>
<evidence type="ECO:0000313" key="8">
    <source>
        <dbReference type="Proteomes" id="UP000481616"/>
    </source>
</evidence>
<dbReference type="EMBL" id="VVZA01000004">
    <property type="protein sequence ID" value="KAA5406403.1"/>
    <property type="molecule type" value="Genomic_DNA"/>
</dbReference>
<evidence type="ECO:0000313" key="6">
    <source>
        <dbReference type="Proteomes" id="UP000315833"/>
    </source>
</evidence>
<dbReference type="KEGG" id="bdo:EL88_22740"/>
<dbReference type="Proteomes" id="UP000315833">
    <property type="component" value="Unassembled WGS sequence"/>
</dbReference>
<sequence length="141" mass="15908">MERNAFINGRNIWSTWGAELMDGALEAILTPPPVKDYIENDSRLEHGIQITSSPEICKMDSRELTLPFFITGNSQSDYLDKYSSFVSELVKGKIALKIPALGKIYNLYYLSCGKYGSYGKCRGKFMVKLKEPNPGDREDIV</sequence>
<comment type="caution">
    <text evidence="3">The sequence shown here is derived from an EMBL/GenBank/DDBJ whole genome shotgun (WGS) entry which is preliminary data.</text>
</comment>
<evidence type="ECO:0000313" key="4">
    <source>
        <dbReference type="EMBL" id="TWV69639.1"/>
    </source>
</evidence>
<reference evidence="7 8" key="1">
    <citation type="journal article" date="2019" name="Nat. Med.">
        <title>A library of human gut bacterial isolates paired with longitudinal multiomics data enables mechanistic microbiome research.</title>
        <authorList>
            <person name="Poyet M."/>
            <person name="Groussin M."/>
            <person name="Gibbons S.M."/>
            <person name="Avila-Pacheco J."/>
            <person name="Jiang X."/>
            <person name="Kearney S.M."/>
            <person name="Perrotta A.R."/>
            <person name="Berdy B."/>
            <person name="Zhao S."/>
            <person name="Lieberman T.D."/>
            <person name="Swanson P.K."/>
            <person name="Smith M."/>
            <person name="Roesemann S."/>
            <person name="Alexander J.E."/>
            <person name="Rich S.A."/>
            <person name="Livny J."/>
            <person name="Vlamakis H."/>
            <person name="Clish C."/>
            <person name="Bullock K."/>
            <person name="Deik A."/>
            <person name="Scott J."/>
            <person name="Pierce K.A."/>
            <person name="Xavier R.J."/>
            <person name="Alm E.J."/>
        </authorList>
    </citation>
    <scope>NUCLEOTIDE SEQUENCE [LARGE SCALE GENOMIC DNA]</scope>
    <source>
        <strain evidence="1 8">BIOML-A1</strain>
        <strain evidence="2 7">BIOML-A4</strain>
    </source>
</reference>
<dbReference type="EMBL" id="VVYY01000004">
    <property type="protein sequence ID" value="KAA5399555.1"/>
    <property type="molecule type" value="Genomic_DNA"/>
</dbReference>
<organism evidence="3 5">
    <name type="scientific">Phocaeicola dorei</name>
    <dbReference type="NCBI Taxonomy" id="357276"/>
    <lineage>
        <taxon>Bacteria</taxon>
        <taxon>Pseudomonadati</taxon>
        <taxon>Bacteroidota</taxon>
        <taxon>Bacteroidia</taxon>
        <taxon>Bacteroidales</taxon>
        <taxon>Bacteroidaceae</taxon>
        <taxon>Phocaeicola</taxon>
    </lineage>
</organism>
<dbReference type="Proteomes" id="UP000481616">
    <property type="component" value="Unassembled WGS sequence"/>
</dbReference>
<reference evidence="4 6" key="3">
    <citation type="submission" date="2019-07" db="EMBL/GenBank/DDBJ databases">
        <title>Genome sequencing of Bacteroides dorei iSURF_12.</title>
        <authorList>
            <person name="Sevigny J.L."/>
            <person name="Ruoff K.L."/>
            <person name="Price C.E."/>
            <person name="Valls R.A."/>
            <person name="O'Toole G.A."/>
        </authorList>
    </citation>
    <scope>NUCLEOTIDE SEQUENCE [LARGE SCALE GENOMIC DNA]</scope>
    <source>
        <strain evidence="4 6">ANK132K_1B</strain>
    </source>
</reference>
<protein>
    <submittedName>
        <fullName evidence="3">Uncharacterized protein</fullName>
    </submittedName>
</protein>
<name>A0A4Q5HWP6_9BACT</name>
<reference evidence="3 5" key="2">
    <citation type="journal article" date="2019" name="Nat. Microbiol.">
        <title>Genomic variation and strain-specific functional adaptation in the human gut microbiome during early life.</title>
        <authorList>
            <person name="Vatanen T."/>
            <person name="Plichta D.R."/>
            <person name="Somani J."/>
            <person name="Munch P.C."/>
            <person name="Arthur T.D."/>
            <person name="Hall A.B."/>
            <person name="Rudolf S."/>
            <person name="Oakeley E.J."/>
            <person name="Ke X."/>
            <person name="Young R.A."/>
            <person name="Haiser H.J."/>
            <person name="Kolde R."/>
            <person name="Yassour M."/>
            <person name="Luopajarvi K."/>
            <person name="Siljander H."/>
            <person name="Virtanen S.M."/>
            <person name="Ilonen J."/>
            <person name="Uibo R."/>
            <person name="Tillmann V."/>
            <person name="Mokurov S."/>
            <person name="Dorshakova N."/>
            <person name="Porter J.A."/>
            <person name="McHardy A.C."/>
            <person name="Lahdesmaki H."/>
            <person name="Vlamakis H."/>
            <person name="Huttenhower C."/>
            <person name="Knip M."/>
            <person name="Xavier R.J."/>
        </authorList>
    </citation>
    <scope>NUCLEOTIDE SEQUENCE [LARGE SCALE GENOMIC DNA]</scope>
    <source>
        <strain evidence="3 5">RJX1052</strain>
    </source>
</reference>
<evidence type="ECO:0000313" key="5">
    <source>
        <dbReference type="Proteomes" id="UP000294834"/>
    </source>
</evidence>
<evidence type="ECO:0000313" key="1">
    <source>
        <dbReference type="EMBL" id="KAA5399555.1"/>
    </source>
</evidence>